<feature type="region of interest" description="Disordered" evidence="1">
    <location>
        <begin position="329"/>
        <end position="353"/>
    </location>
</feature>
<dbReference type="Pfam" id="PF01963">
    <property type="entry name" value="TraB_PrgY_gumN"/>
    <property type="match status" value="1"/>
</dbReference>
<name>A0A974P3C1_9CAUL</name>
<gene>
    <name evidence="2" type="ORF">JKL49_00040</name>
</gene>
<dbReference type="EMBL" id="CP068570">
    <property type="protein sequence ID" value="QQZ50202.1"/>
    <property type="molecule type" value="Genomic_DNA"/>
</dbReference>
<sequence>MRFARAGTRGRPAGRARHGPDPDPDAVLVEELVVTARLPGPAWWRVSDADSVVYVLGAPSVMPKSLAWDQSVLTRRLEGANRVILPFNQVSVSLLTAPGAAINLLRLRSKTPYEATLAPALKARFVAVRTRSGKPPERYATKNGLAAGLILVDDYRQASQLTAADPAKTIRRLAKARKIKTEEKSYDVGGLLGQVVRTPPAAQLACLDDALDEAEAGPSTARRAAQAWADGDVRGALAAERGFEKCLASAPGALALDRRFKADQAAAIAKALKTLATPSSWSPAPAAGPGRCAGSAAIAGVRGEDAWRRLGCLISLNARQALARQPAGKPRLGDNVWPIQDTSPVWQGPPWWP</sequence>
<accession>A0A974P3C1</accession>
<proteinExistence type="predicted"/>
<evidence type="ECO:0000313" key="2">
    <source>
        <dbReference type="EMBL" id="QQZ50202.1"/>
    </source>
</evidence>
<dbReference type="AlphaFoldDB" id="A0A974P3C1"/>
<feature type="region of interest" description="Disordered" evidence="1">
    <location>
        <begin position="1"/>
        <end position="24"/>
    </location>
</feature>
<protein>
    <submittedName>
        <fullName evidence="2">TraB/GumN family protein</fullName>
    </submittedName>
</protein>
<dbReference type="InterPro" id="IPR002816">
    <property type="entry name" value="TraB/PrgY/GumN_fam"/>
</dbReference>
<feature type="compositionally biased region" description="Low complexity" evidence="1">
    <location>
        <begin position="1"/>
        <end position="11"/>
    </location>
</feature>
<organism evidence="2">
    <name type="scientific">Phenylobacterium glaciei</name>
    <dbReference type="NCBI Taxonomy" id="2803784"/>
    <lineage>
        <taxon>Bacteria</taxon>
        <taxon>Pseudomonadati</taxon>
        <taxon>Pseudomonadota</taxon>
        <taxon>Alphaproteobacteria</taxon>
        <taxon>Caulobacterales</taxon>
        <taxon>Caulobacteraceae</taxon>
        <taxon>Phenylobacterium</taxon>
    </lineage>
</organism>
<reference evidence="2" key="1">
    <citation type="submission" date="2021-01" db="EMBL/GenBank/DDBJ databases">
        <title>Genome sequence of Phenylobacterium sp. 20VBR1 isolated from a valley glaceir, Ny-Alesund, Svalbard.</title>
        <authorList>
            <person name="Thomas F.A."/>
            <person name="Krishnan K.P."/>
            <person name="Sinha R.K."/>
        </authorList>
    </citation>
    <scope>NUCLEOTIDE SEQUENCE</scope>
    <source>
        <strain evidence="2">20VBR1</strain>
    </source>
</reference>
<evidence type="ECO:0000256" key="1">
    <source>
        <dbReference type="SAM" id="MobiDB-lite"/>
    </source>
</evidence>